<comment type="caution">
    <text evidence="8">Lacks conserved residue(s) required for the propagation of feature annotation.</text>
</comment>
<feature type="compositionally biased region" description="Low complexity" evidence="10">
    <location>
        <begin position="99"/>
        <end position="111"/>
    </location>
</feature>
<dbReference type="CDD" id="cd00112">
    <property type="entry name" value="LDLa"/>
    <property type="match status" value="4"/>
</dbReference>
<reference evidence="12 13" key="1">
    <citation type="submission" date="2024-03" db="EMBL/GenBank/DDBJ databases">
        <title>The genome assembly and annotation of the cricket Gryllus longicercus Weissman &amp; Gray.</title>
        <authorList>
            <person name="Szrajer S."/>
            <person name="Gray D."/>
            <person name="Ylla G."/>
        </authorList>
    </citation>
    <scope>NUCLEOTIDE SEQUENCE [LARGE SCALE GENOMIC DNA]</scope>
    <source>
        <strain evidence="12">DAG 2021-001</strain>
        <tissue evidence="12">Whole body minus gut</tissue>
    </source>
</reference>
<keyword evidence="13" id="KW-1185">Reference proteome</keyword>
<evidence type="ECO:0000256" key="3">
    <source>
        <dbReference type="ARBA" id="ARBA00022692"/>
    </source>
</evidence>
<comment type="caution">
    <text evidence="12">The sequence shown here is derived from an EMBL/GenBank/DDBJ whole genome shotgun (WGS) entry which is preliminary data.</text>
</comment>
<feature type="region of interest" description="Disordered" evidence="10">
    <location>
        <begin position="78"/>
        <end position="118"/>
    </location>
</feature>
<keyword evidence="7 8" id="KW-1015">Disulfide bond</keyword>
<evidence type="ECO:0000256" key="8">
    <source>
        <dbReference type="PROSITE-ProRule" id="PRU00124"/>
    </source>
</evidence>
<dbReference type="InterPro" id="IPR023415">
    <property type="entry name" value="LDLR_class-A_CS"/>
</dbReference>
<evidence type="ECO:0000313" key="12">
    <source>
        <dbReference type="EMBL" id="KAK7869288.1"/>
    </source>
</evidence>
<evidence type="ECO:0000313" key="13">
    <source>
        <dbReference type="Proteomes" id="UP001378592"/>
    </source>
</evidence>
<dbReference type="InterPro" id="IPR050685">
    <property type="entry name" value="LDLR"/>
</dbReference>
<dbReference type="GO" id="GO:0012505">
    <property type="term" value="C:endomembrane system"/>
    <property type="evidence" value="ECO:0007669"/>
    <property type="project" value="UniProtKB-SubCell"/>
</dbReference>
<gene>
    <name evidence="12" type="ORF">R5R35_000899</name>
</gene>
<evidence type="ECO:0000256" key="2">
    <source>
        <dbReference type="ARBA" id="ARBA00004308"/>
    </source>
</evidence>
<feature type="coiled-coil region" evidence="9">
    <location>
        <begin position="334"/>
        <end position="392"/>
    </location>
</feature>
<dbReference type="Proteomes" id="UP001378592">
    <property type="component" value="Unassembled WGS sequence"/>
</dbReference>
<accession>A0AAN9VSA3</accession>
<sequence>MACLRTTAPAALLCWALLAAAAGGGTAAALPLSEDGACPEGYVVCMDGDGCVPTEVLCDGTHDCKDHSDELPFRCAAPSSEAPARDKEALEPSAGAGAGAVEAAVGEQEGAPPTPTPCLDSEHRCLDGTCISKARMCDSTRDCHDGSDEDALAGCSQASGNATLEEGDPNAEWVGPETPNGVDHLPLDHPAPAPPPPRRRSCNEPHEFACNDGTCISRNLTCDQRSDCPDGSDETIACPTMLESCHDDFECADGLCLPKDWVCDGHPDCRDSSDEHPLLCTNWKKRPLVVASDSPDPMHAHSNVAARDSGDPCERMEPQERQRCWDDQLHKLKVEEVQLRQRVAREQLDAAQAEVAAAKQLRQEQLQTAQLQRKAAEELLQQQQELHSLRLQTLKHAVAAALSEPAAESITPSDLHAANSGSDQAAAAAATE</sequence>
<dbReference type="PRINTS" id="PR00261">
    <property type="entry name" value="LDLRECEPTOR"/>
</dbReference>
<evidence type="ECO:0000256" key="5">
    <source>
        <dbReference type="ARBA" id="ARBA00022989"/>
    </source>
</evidence>
<dbReference type="InterPro" id="IPR036055">
    <property type="entry name" value="LDL_receptor-like_sf"/>
</dbReference>
<evidence type="ECO:0000256" key="6">
    <source>
        <dbReference type="ARBA" id="ARBA00023136"/>
    </source>
</evidence>
<dbReference type="EMBL" id="JAZDUA010000077">
    <property type="protein sequence ID" value="KAK7869288.1"/>
    <property type="molecule type" value="Genomic_DNA"/>
</dbReference>
<dbReference type="PANTHER" id="PTHR24270">
    <property type="entry name" value="LOW-DENSITY LIPOPROTEIN RECEPTOR-RELATED"/>
    <property type="match status" value="1"/>
</dbReference>
<dbReference type="SMART" id="SM00192">
    <property type="entry name" value="LDLa"/>
    <property type="match status" value="4"/>
</dbReference>
<keyword evidence="3" id="KW-0812">Transmembrane</keyword>
<evidence type="ECO:0000256" key="4">
    <source>
        <dbReference type="ARBA" id="ARBA00022737"/>
    </source>
</evidence>
<keyword evidence="11" id="KW-0732">Signal</keyword>
<keyword evidence="6" id="KW-0472">Membrane</keyword>
<dbReference type="PANTHER" id="PTHR24270:SF61">
    <property type="entry name" value="EGF-LIKE DOMAIN-CONTAINING PROTEIN"/>
    <property type="match status" value="1"/>
</dbReference>
<name>A0AAN9VSA3_9ORTH</name>
<keyword evidence="4" id="KW-0677">Repeat</keyword>
<comment type="subcellular location">
    <subcellularLocation>
        <location evidence="2">Endomembrane system</location>
    </subcellularLocation>
    <subcellularLocation>
        <location evidence="1">Membrane</location>
        <topology evidence="1">Single-pass membrane protein</topology>
    </subcellularLocation>
</comment>
<dbReference type="Pfam" id="PF00057">
    <property type="entry name" value="Ldl_recept_a"/>
    <property type="match status" value="4"/>
</dbReference>
<organism evidence="12 13">
    <name type="scientific">Gryllus longicercus</name>
    <dbReference type="NCBI Taxonomy" id="2509291"/>
    <lineage>
        <taxon>Eukaryota</taxon>
        <taxon>Metazoa</taxon>
        <taxon>Ecdysozoa</taxon>
        <taxon>Arthropoda</taxon>
        <taxon>Hexapoda</taxon>
        <taxon>Insecta</taxon>
        <taxon>Pterygota</taxon>
        <taxon>Neoptera</taxon>
        <taxon>Polyneoptera</taxon>
        <taxon>Orthoptera</taxon>
        <taxon>Ensifera</taxon>
        <taxon>Gryllidea</taxon>
        <taxon>Grylloidea</taxon>
        <taxon>Gryllidae</taxon>
        <taxon>Gryllinae</taxon>
        <taxon>Gryllus</taxon>
    </lineage>
</organism>
<feature type="chain" id="PRO_5042916928" evidence="11">
    <location>
        <begin position="28"/>
        <end position="432"/>
    </location>
</feature>
<dbReference type="SUPFAM" id="SSF57424">
    <property type="entry name" value="LDL receptor-like module"/>
    <property type="match status" value="4"/>
</dbReference>
<keyword evidence="9" id="KW-0175">Coiled coil</keyword>
<evidence type="ECO:0000256" key="10">
    <source>
        <dbReference type="SAM" id="MobiDB-lite"/>
    </source>
</evidence>
<dbReference type="AlphaFoldDB" id="A0AAN9VSA3"/>
<dbReference type="GO" id="GO:0005886">
    <property type="term" value="C:plasma membrane"/>
    <property type="evidence" value="ECO:0007669"/>
    <property type="project" value="TreeGrafter"/>
</dbReference>
<feature type="region of interest" description="Disordered" evidence="10">
    <location>
        <begin position="159"/>
        <end position="200"/>
    </location>
</feature>
<feature type="disulfide bond" evidence="8">
    <location>
        <begin position="125"/>
        <end position="143"/>
    </location>
</feature>
<dbReference type="InterPro" id="IPR002172">
    <property type="entry name" value="LDrepeatLR_classA_rpt"/>
</dbReference>
<keyword evidence="5" id="KW-1133">Transmembrane helix</keyword>
<dbReference type="PROSITE" id="PS01209">
    <property type="entry name" value="LDLRA_1"/>
    <property type="match status" value="2"/>
</dbReference>
<evidence type="ECO:0000256" key="1">
    <source>
        <dbReference type="ARBA" id="ARBA00004167"/>
    </source>
</evidence>
<dbReference type="GO" id="GO:0016192">
    <property type="term" value="P:vesicle-mediated transport"/>
    <property type="evidence" value="ECO:0007669"/>
    <property type="project" value="UniProtKB-ARBA"/>
</dbReference>
<dbReference type="Gene3D" id="4.10.400.10">
    <property type="entry name" value="Low-density Lipoprotein Receptor"/>
    <property type="match status" value="4"/>
</dbReference>
<feature type="disulfide bond" evidence="8">
    <location>
        <begin position="210"/>
        <end position="228"/>
    </location>
</feature>
<feature type="signal peptide" evidence="11">
    <location>
        <begin position="1"/>
        <end position="27"/>
    </location>
</feature>
<proteinExistence type="predicted"/>
<feature type="disulfide bond" evidence="8">
    <location>
        <begin position="251"/>
        <end position="269"/>
    </location>
</feature>
<evidence type="ECO:0000256" key="11">
    <source>
        <dbReference type="SAM" id="SignalP"/>
    </source>
</evidence>
<feature type="region of interest" description="Disordered" evidence="10">
    <location>
        <begin position="292"/>
        <end position="313"/>
    </location>
</feature>
<protein>
    <submittedName>
        <fullName evidence="12">Uncharacterized protein</fullName>
    </submittedName>
</protein>
<feature type="region of interest" description="Disordered" evidence="10">
    <location>
        <begin position="403"/>
        <end position="432"/>
    </location>
</feature>
<feature type="disulfide bond" evidence="8">
    <location>
        <begin position="118"/>
        <end position="130"/>
    </location>
</feature>
<evidence type="ECO:0000256" key="9">
    <source>
        <dbReference type="SAM" id="Coils"/>
    </source>
</evidence>
<dbReference type="PROSITE" id="PS50068">
    <property type="entry name" value="LDLRA_2"/>
    <property type="match status" value="4"/>
</dbReference>
<evidence type="ECO:0000256" key="7">
    <source>
        <dbReference type="ARBA" id="ARBA00023157"/>
    </source>
</evidence>